<gene>
    <name evidence="1" type="ORF">JR064_10720</name>
</gene>
<comment type="caution">
    <text evidence="1">The sequence shown here is derived from an EMBL/GenBank/DDBJ whole genome shotgun (WGS) entry which is preliminary data.</text>
</comment>
<dbReference type="EMBL" id="JAFIWB010000009">
    <property type="protein sequence ID" value="MBN6102641.1"/>
    <property type="molecule type" value="Genomic_DNA"/>
</dbReference>
<keyword evidence="2" id="KW-1185">Reference proteome</keyword>
<organism evidence="1 2">
    <name type="scientific">Xanthomonas bonasiae</name>
    <dbReference type="NCBI Taxonomy" id="2810351"/>
    <lineage>
        <taxon>Bacteria</taxon>
        <taxon>Pseudomonadati</taxon>
        <taxon>Pseudomonadota</taxon>
        <taxon>Gammaproteobacteria</taxon>
        <taxon>Lysobacterales</taxon>
        <taxon>Lysobacteraceae</taxon>
        <taxon>Xanthomonas</taxon>
    </lineage>
</organism>
<dbReference type="RefSeq" id="WP_191825289.1">
    <property type="nucleotide sequence ID" value="NZ_JACSQX010000005.1"/>
</dbReference>
<protein>
    <submittedName>
        <fullName evidence="1">Uncharacterized protein</fullName>
    </submittedName>
</protein>
<reference evidence="1 2" key="1">
    <citation type="submission" date="2021-02" db="EMBL/GenBank/DDBJ databases">
        <title>Taxonomically Unique Crown Gall-Associated Xanthomonas Stains Have Deficiency in Virulence Repertories.</title>
        <authorList>
            <person name="Mafakheri H."/>
            <person name="Taghavi S.M."/>
            <person name="Dimkic I."/>
            <person name="Nemanja K."/>
            <person name="Osdaghi E."/>
        </authorList>
    </citation>
    <scope>NUCLEOTIDE SEQUENCE [LARGE SCALE GENOMIC DNA]</scope>
    <source>
        <strain evidence="1 2">FX4</strain>
    </source>
</reference>
<sequence length="82" mass="9114">MTDHENILPEALVVVERDGIHRIEIREVLQEGDSYFLVFARSDGSSVRVPIDGTKLKRTVDGRVPADLIYNGGALIAPRQEV</sequence>
<accession>A0ABS3B349</accession>
<name>A0ABS3B349_9XANT</name>
<proteinExistence type="predicted"/>
<dbReference type="Proteomes" id="UP000695802">
    <property type="component" value="Unassembled WGS sequence"/>
</dbReference>
<evidence type="ECO:0000313" key="2">
    <source>
        <dbReference type="Proteomes" id="UP000695802"/>
    </source>
</evidence>
<evidence type="ECO:0000313" key="1">
    <source>
        <dbReference type="EMBL" id="MBN6102641.1"/>
    </source>
</evidence>